<keyword evidence="1" id="KW-0472">Membrane</keyword>
<feature type="transmembrane region" description="Helical" evidence="1">
    <location>
        <begin position="249"/>
        <end position="270"/>
    </location>
</feature>
<dbReference type="NCBIfam" id="NF038391">
    <property type="entry name" value="streptophobe"/>
    <property type="match status" value="1"/>
</dbReference>
<organism evidence="2">
    <name type="scientific">Kitasatospora sp. CMC57</name>
    <dbReference type="NCBI Taxonomy" id="3231513"/>
    <lineage>
        <taxon>Bacteria</taxon>
        <taxon>Bacillati</taxon>
        <taxon>Actinomycetota</taxon>
        <taxon>Actinomycetes</taxon>
        <taxon>Kitasatosporales</taxon>
        <taxon>Streptomycetaceae</taxon>
        <taxon>Kitasatospora</taxon>
    </lineage>
</organism>
<keyword evidence="1" id="KW-1133">Transmembrane helix</keyword>
<feature type="transmembrane region" description="Helical" evidence="1">
    <location>
        <begin position="20"/>
        <end position="45"/>
    </location>
</feature>
<reference evidence="2" key="1">
    <citation type="submission" date="2024-07" db="EMBL/GenBank/DDBJ databases">
        <title>Complete genome sequences of cellulolytic bacteria, Kitasatospora sp. CMC57 and Streptomyces sp. CMC78, isolated from Japanese agricultural soil.</title>
        <authorList>
            <person name="Hashimoto T."/>
            <person name="Ito M."/>
            <person name="Iwamoto M."/>
            <person name="Fukahori D."/>
            <person name="Shoda T."/>
            <person name="Sakoda M."/>
            <person name="Morohoshi T."/>
            <person name="Mitsuboshi M."/>
            <person name="Nishizawa T."/>
        </authorList>
    </citation>
    <scope>NUCLEOTIDE SEQUENCE</scope>
    <source>
        <strain evidence="2">CMC57</strain>
    </source>
</reference>
<feature type="transmembrane region" description="Helical" evidence="1">
    <location>
        <begin position="87"/>
        <end position="107"/>
    </location>
</feature>
<gene>
    <name evidence="2" type="ORF">KCMC57_60160</name>
</gene>
<dbReference type="AlphaFoldDB" id="A0AB33K365"/>
<protein>
    <submittedName>
        <fullName evidence="2">Streptophobe family protein</fullName>
    </submittedName>
</protein>
<feature type="transmembrane region" description="Helical" evidence="1">
    <location>
        <begin position="314"/>
        <end position="336"/>
    </location>
</feature>
<feature type="transmembrane region" description="Helical" evidence="1">
    <location>
        <begin position="393"/>
        <end position="412"/>
    </location>
</feature>
<dbReference type="EMBL" id="AP035881">
    <property type="protein sequence ID" value="BFP49648.1"/>
    <property type="molecule type" value="Genomic_DNA"/>
</dbReference>
<keyword evidence="1" id="KW-0812">Transmembrane</keyword>
<proteinExistence type="predicted"/>
<dbReference type="InterPro" id="IPR047724">
    <property type="entry name" value="Streptophobe"/>
</dbReference>
<feature type="transmembrane region" description="Helical" evidence="1">
    <location>
        <begin position="57"/>
        <end position="81"/>
    </location>
</feature>
<evidence type="ECO:0000313" key="2">
    <source>
        <dbReference type="EMBL" id="BFP49648.1"/>
    </source>
</evidence>
<dbReference type="RefSeq" id="WP_407991726.1">
    <property type="nucleotide sequence ID" value="NZ_AP035881.2"/>
</dbReference>
<feature type="transmembrane region" description="Helical" evidence="1">
    <location>
        <begin position="175"/>
        <end position="195"/>
    </location>
</feature>
<feature type="transmembrane region" description="Helical" evidence="1">
    <location>
        <begin position="216"/>
        <end position="237"/>
    </location>
</feature>
<feature type="transmembrane region" description="Helical" evidence="1">
    <location>
        <begin position="342"/>
        <end position="363"/>
    </location>
</feature>
<sequence length="433" mass="43784">MLPTETAAGPGRAATVLGPWADALLATVVTLLAMAALATAGLWLAGADDLPGSALPAVVAATVLMAVGVPVQLTGGAAFLAEAHGDLSALPLSVTLLGALALARLFLRPLRLRAVATPGELAGRAARTAVLWLALLLLLRPLAQHSFTIRTGDPLADELGAAFDAAPTAGFRTGLLPTLGLGLLWLALVLLLTLVTARGAPLPPRLLRYRAAVRPAAHAVLTLLLCTVVLGLLAGLVSATVDGHPRRTLAVLLLALPNLAWLALGVGFGASWHGSAGGDLGLPVPHLLTDVLRTSDHRDVTLDLGTLAAQDGRAWLLAALVALLLLLTGLGAALHSPPDLPLWRYAAQLAAALALAMVLIGLLTRISAEVGLSLLGFDAAGGGLSLSPDLLRSVPLAAAWGGLAGLLGALAARPLRSRPTAPTSAAPESGRST</sequence>
<evidence type="ECO:0000256" key="1">
    <source>
        <dbReference type="SAM" id="Phobius"/>
    </source>
</evidence>
<name>A0AB33K365_9ACTN</name>
<accession>A0AB33K365</accession>